<dbReference type="GO" id="GO:0003988">
    <property type="term" value="F:acetyl-CoA C-acyltransferase activity"/>
    <property type="evidence" value="ECO:0007669"/>
    <property type="project" value="UniProtKB-ARBA"/>
</dbReference>
<dbReference type="EMBL" id="NEVM01000001">
    <property type="protein sequence ID" value="OZI38159.1"/>
    <property type="molecule type" value="Genomic_DNA"/>
</dbReference>
<dbReference type="Gene3D" id="3.40.47.10">
    <property type="match status" value="1"/>
</dbReference>
<dbReference type="InterPro" id="IPR055140">
    <property type="entry name" value="Thiolase_C_2"/>
</dbReference>
<dbReference type="InterPro" id="IPR016039">
    <property type="entry name" value="Thiolase-like"/>
</dbReference>
<accession>A0A261SL48</accession>
<comment type="caution">
    <text evidence="2">The sequence shown here is derived from an EMBL/GenBank/DDBJ whole genome shotgun (WGS) entry which is preliminary data.</text>
</comment>
<sequence length="402" mass="43564">MSIFRETHEVTAKTLDTNTAGISAVVGVGHTDWVQDYRRVRDGEKPFDSNGYAALAFKRALEDAGLKREDVDGLIVGPTTAYERMGEILNIDPRWGGQADAVQAVFQAVMAIKSGMAEVVALVYGNDQRSAAVQYGGPEAMGGGSFLSYVYHSPWGLTSQGALYALMFQRYKALHGLSDRDLGQVAVGQRQWASLNPNAIMRDKPLSLDEYLAVKYIAEPLRMNDYCLINDGGVALIVMEASRARKHHAEKAVTIHGLGRSDLNHHATSLGPRLVDFYLPAQQGAAAQAFGAAGIGPQDIDILLVYDSFSPHIFFALEGFGYCPPGEAARFIAEQGIGVGGKLPVNTHGGHLSESYMQGWSHQIEAVRQVRGGLGKRQVPDCRYVQYASDVAGKAMSIIYGR</sequence>
<feature type="domain" description="Thiolase C-terminal" evidence="1">
    <location>
        <begin position="276"/>
        <end position="384"/>
    </location>
</feature>
<evidence type="ECO:0000313" key="3">
    <source>
        <dbReference type="Proteomes" id="UP000216020"/>
    </source>
</evidence>
<protein>
    <submittedName>
        <fullName evidence="2">Lipid-transfer protein</fullName>
    </submittedName>
</protein>
<name>A0A261SL48_9BORD</name>
<dbReference type="PIRSF" id="PIRSF000429">
    <property type="entry name" value="Ac-CoA_Ac_transf"/>
    <property type="match status" value="1"/>
</dbReference>
<dbReference type="SUPFAM" id="SSF53901">
    <property type="entry name" value="Thiolase-like"/>
    <property type="match status" value="2"/>
</dbReference>
<dbReference type="InterPro" id="IPR002155">
    <property type="entry name" value="Thiolase"/>
</dbReference>
<gene>
    <name evidence="2" type="ORF">CAL29_07430</name>
</gene>
<dbReference type="Pfam" id="PF22691">
    <property type="entry name" value="Thiolase_C_1"/>
    <property type="match status" value="1"/>
</dbReference>
<dbReference type="PANTHER" id="PTHR42870">
    <property type="entry name" value="ACETYL-COA C-ACETYLTRANSFERASE"/>
    <property type="match status" value="1"/>
</dbReference>
<reference evidence="3" key="1">
    <citation type="submission" date="2017-05" db="EMBL/GenBank/DDBJ databases">
        <title>Complete and WGS of Bordetella genogroups.</title>
        <authorList>
            <person name="Spilker T."/>
            <person name="Lipuma J."/>
        </authorList>
    </citation>
    <scope>NUCLEOTIDE SEQUENCE [LARGE SCALE GENOMIC DNA]</scope>
    <source>
        <strain evidence="3">AU16122</strain>
    </source>
</reference>
<organism evidence="2 3">
    <name type="scientific">Bordetella genomosp. 10</name>
    <dbReference type="NCBI Taxonomy" id="1416804"/>
    <lineage>
        <taxon>Bacteria</taxon>
        <taxon>Pseudomonadati</taxon>
        <taxon>Pseudomonadota</taxon>
        <taxon>Betaproteobacteria</taxon>
        <taxon>Burkholderiales</taxon>
        <taxon>Alcaligenaceae</taxon>
        <taxon>Bordetella</taxon>
    </lineage>
</organism>
<evidence type="ECO:0000313" key="2">
    <source>
        <dbReference type="EMBL" id="OZI38159.1"/>
    </source>
</evidence>
<dbReference type="PANTHER" id="PTHR42870:SF1">
    <property type="entry name" value="NON-SPECIFIC LIPID-TRANSFER PROTEIN-LIKE 2"/>
    <property type="match status" value="1"/>
</dbReference>
<dbReference type="AlphaFoldDB" id="A0A261SL48"/>
<dbReference type="OrthoDB" id="9790314at2"/>
<keyword evidence="3" id="KW-1185">Reference proteome</keyword>
<proteinExistence type="predicted"/>
<dbReference type="CDD" id="cd00829">
    <property type="entry name" value="SCP-x_thiolase"/>
    <property type="match status" value="1"/>
</dbReference>
<evidence type="ECO:0000259" key="1">
    <source>
        <dbReference type="Pfam" id="PF22691"/>
    </source>
</evidence>
<dbReference type="Proteomes" id="UP000216020">
    <property type="component" value="Unassembled WGS sequence"/>
</dbReference>